<dbReference type="AlphaFoldDB" id="A0A9F5MWF8"/>
<evidence type="ECO:0000256" key="1">
    <source>
        <dbReference type="SAM" id="MobiDB-lite"/>
    </source>
</evidence>
<dbReference type="RefSeq" id="XP_007427002.1">
    <property type="nucleotide sequence ID" value="XM_007426940.3"/>
</dbReference>
<dbReference type="GeneID" id="103058453"/>
<dbReference type="PANTHER" id="PTHR14386:SF2">
    <property type="entry name" value="PROTEIN FAM204A"/>
    <property type="match status" value="1"/>
</dbReference>
<dbReference type="CTD" id="63877"/>
<dbReference type="RefSeq" id="XP_015743342.1">
    <property type="nucleotide sequence ID" value="XM_015887856.2"/>
</dbReference>
<evidence type="ECO:0000313" key="5">
    <source>
        <dbReference type="RefSeq" id="XP_025021652.1"/>
    </source>
</evidence>
<dbReference type="Proteomes" id="UP000695026">
    <property type="component" value="Unplaced"/>
</dbReference>
<proteinExistence type="predicted"/>
<dbReference type="RefSeq" id="XP_025021652.1">
    <property type="nucleotide sequence ID" value="XM_025165884.1"/>
</dbReference>
<dbReference type="OrthoDB" id="2418792at2759"/>
<feature type="compositionally biased region" description="Basic and acidic residues" evidence="1">
    <location>
        <begin position="111"/>
        <end position="120"/>
    </location>
</feature>
<dbReference type="KEGG" id="pbi:103058453"/>
<feature type="region of interest" description="Disordered" evidence="1">
    <location>
        <begin position="94"/>
        <end position="133"/>
    </location>
</feature>
<protein>
    <submittedName>
        <fullName evidence="3 4">Protein FAM204A isoform X2</fullName>
    </submittedName>
</protein>
<keyword evidence="2" id="KW-1185">Reference proteome</keyword>
<evidence type="ECO:0000313" key="4">
    <source>
        <dbReference type="RefSeq" id="XP_015743342.1"/>
    </source>
</evidence>
<name>A0A9F5MWF8_PYTBI</name>
<organism evidence="2 5">
    <name type="scientific">Python bivittatus</name>
    <name type="common">Burmese python</name>
    <name type="synonym">Python molurus bivittatus</name>
    <dbReference type="NCBI Taxonomy" id="176946"/>
    <lineage>
        <taxon>Eukaryota</taxon>
        <taxon>Metazoa</taxon>
        <taxon>Chordata</taxon>
        <taxon>Craniata</taxon>
        <taxon>Vertebrata</taxon>
        <taxon>Euteleostomi</taxon>
        <taxon>Lepidosauria</taxon>
        <taxon>Squamata</taxon>
        <taxon>Bifurcata</taxon>
        <taxon>Unidentata</taxon>
        <taxon>Episquamata</taxon>
        <taxon>Toxicofera</taxon>
        <taxon>Serpentes</taxon>
        <taxon>Henophidia</taxon>
        <taxon>Pythonidae</taxon>
        <taxon>Python</taxon>
    </lineage>
</organism>
<feature type="compositionally biased region" description="Basic residues" evidence="1">
    <location>
        <begin position="100"/>
        <end position="110"/>
    </location>
</feature>
<feature type="compositionally biased region" description="Basic and acidic residues" evidence="1">
    <location>
        <begin position="33"/>
        <end position="54"/>
    </location>
</feature>
<evidence type="ECO:0000313" key="6">
    <source>
        <dbReference type="RefSeq" id="XP_025021653.1"/>
    </source>
</evidence>
<evidence type="ECO:0000313" key="2">
    <source>
        <dbReference type="Proteomes" id="UP000695026"/>
    </source>
</evidence>
<gene>
    <name evidence="3 4 5 6" type="primary">FAM204A</name>
</gene>
<evidence type="ECO:0000313" key="3">
    <source>
        <dbReference type="RefSeq" id="XP_007427002.1"/>
    </source>
</evidence>
<feature type="region of interest" description="Disordered" evidence="1">
    <location>
        <begin position="1"/>
        <end position="60"/>
    </location>
</feature>
<accession>A0A9F5MWF8</accession>
<dbReference type="InterPro" id="IPR037690">
    <property type="entry name" value="FAM204A"/>
</dbReference>
<dbReference type="PANTHER" id="PTHR14386">
    <property type="entry name" value="PROTEIN FAM204A"/>
    <property type="match status" value="1"/>
</dbReference>
<dbReference type="RefSeq" id="XP_025021653.1">
    <property type="nucleotide sequence ID" value="XM_025165885.1"/>
</dbReference>
<reference evidence="3 4" key="1">
    <citation type="submission" date="2025-04" db="UniProtKB">
        <authorList>
            <consortium name="RefSeq"/>
        </authorList>
    </citation>
    <scope>IDENTIFICATION</scope>
    <source>
        <tissue evidence="3 4">Liver</tissue>
    </source>
</reference>
<sequence length="240" mass="27336">MWSGLLPPGVNEADVAISSDDDETVSLPNLILNEKREEKEFLGKQTSDHEEKNIAENQLPSAEEQECLACPPGISLDMWNKFQNLQKKNLEMKNQEKCQTVKRRKRKHSRKGEMKKKNSEEITESQQSTKESHLKELTQYFGINDRFKPLASKETTPKSGLESSIDKCLAEGNISQAEELSDRLATRELGVKIAKAVACRNFVKTKQDAEATQEAQKNKKLAWGFEAKKRWETKSNMGYM</sequence>
<dbReference type="OMA" id="REKHWKE"/>